<accession>A0A8X6L0G8</accession>
<dbReference type="OrthoDB" id="6408096at2759"/>
<name>A0A8X6L0G8_TRICU</name>
<proteinExistence type="predicted"/>
<keyword evidence="2" id="KW-1185">Reference proteome</keyword>
<comment type="caution">
    <text evidence="1">The sequence shown here is derived from an EMBL/GenBank/DDBJ whole genome shotgun (WGS) entry which is preliminary data.</text>
</comment>
<evidence type="ECO:0000313" key="1">
    <source>
        <dbReference type="EMBL" id="GFQ92014.1"/>
    </source>
</evidence>
<protein>
    <submittedName>
        <fullName evidence="1">Uncharacterized protein</fullName>
    </submittedName>
</protein>
<sequence length="71" mass="8984">MKPIFPWIRQFCRRRFRDLKLVWARRFRIRLRSGWDGVNWLCSVLESNDWRRLKDCWRNWKGNFPVNSDWG</sequence>
<reference evidence="1" key="1">
    <citation type="submission" date="2020-07" db="EMBL/GenBank/DDBJ databases">
        <title>Multicomponent nature underlies the extraordinary mechanical properties of spider dragline silk.</title>
        <authorList>
            <person name="Kono N."/>
            <person name="Nakamura H."/>
            <person name="Mori M."/>
            <person name="Yoshida Y."/>
            <person name="Ohtoshi R."/>
            <person name="Malay A.D."/>
            <person name="Moran D.A.P."/>
            <person name="Tomita M."/>
            <person name="Numata K."/>
            <person name="Arakawa K."/>
        </authorList>
    </citation>
    <scope>NUCLEOTIDE SEQUENCE</scope>
</reference>
<dbReference type="Proteomes" id="UP000887116">
    <property type="component" value="Unassembled WGS sequence"/>
</dbReference>
<organism evidence="1 2">
    <name type="scientific">Trichonephila clavata</name>
    <name type="common">Joro spider</name>
    <name type="synonym">Nephila clavata</name>
    <dbReference type="NCBI Taxonomy" id="2740835"/>
    <lineage>
        <taxon>Eukaryota</taxon>
        <taxon>Metazoa</taxon>
        <taxon>Ecdysozoa</taxon>
        <taxon>Arthropoda</taxon>
        <taxon>Chelicerata</taxon>
        <taxon>Arachnida</taxon>
        <taxon>Araneae</taxon>
        <taxon>Araneomorphae</taxon>
        <taxon>Entelegynae</taxon>
        <taxon>Araneoidea</taxon>
        <taxon>Nephilidae</taxon>
        <taxon>Trichonephila</taxon>
    </lineage>
</organism>
<dbReference type="EMBL" id="BMAO01004048">
    <property type="protein sequence ID" value="GFQ92014.1"/>
    <property type="molecule type" value="Genomic_DNA"/>
</dbReference>
<evidence type="ECO:0000313" key="2">
    <source>
        <dbReference type="Proteomes" id="UP000887116"/>
    </source>
</evidence>
<gene>
    <name evidence="1" type="ORF">TNCT_169511</name>
</gene>
<dbReference type="AlphaFoldDB" id="A0A8X6L0G8"/>